<organism evidence="1 2">
    <name type="scientific">Cyclotella cryptica</name>
    <dbReference type="NCBI Taxonomy" id="29204"/>
    <lineage>
        <taxon>Eukaryota</taxon>
        <taxon>Sar</taxon>
        <taxon>Stramenopiles</taxon>
        <taxon>Ochrophyta</taxon>
        <taxon>Bacillariophyta</taxon>
        <taxon>Coscinodiscophyceae</taxon>
        <taxon>Thalassiosirophycidae</taxon>
        <taxon>Stephanodiscales</taxon>
        <taxon>Stephanodiscaceae</taxon>
        <taxon>Cyclotella</taxon>
    </lineage>
</organism>
<evidence type="ECO:0000313" key="2">
    <source>
        <dbReference type="Proteomes" id="UP001516023"/>
    </source>
</evidence>
<sequence length="225" mass="25011">MKLAHSILFGTTAFSIASASKSASKLGSFVIDETSLKALLLEPPSFISQTDSSSAALSTDVISFGSTTRLDYLTAQIKTWASHTSIRHFWGFSELQDYEPECTSTPRNKLDEFVETCRKFHRTIQQDENGAESFFAQYYGFTEGNRDRTDDAGWVCAQRRVGRAFGWLHSQYAGGETSIPDYLALVDDDTYMDMVAVVRSLQHEEKEWKGAAFASGGCVFQGSEE</sequence>
<comment type="caution">
    <text evidence="1">The sequence shown here is derived from an EMBL/GenBank/DDBJ whole genome shotgun (WGS) entry which is preliminary data.</text>
</comment>
<name>A0ABD3Q6Z3_9STRA</name>
<accession>A0ABD3Q6Z3</accession>
<gene>
    <name evidence="1" type="ORF">HJC23_008233</name>
</gene>
<dbReference type="Proteomes" id="UP001516023">
    <property type="component" value="Unassembled WGS sequence"/>
</dbReference>
<dbReference type="EMBL" id="JABMIG020000068">
    <property type="protein sequence ID" value="KAL3795746.1"/>
    <property type="molecule type" value="Genomic_DNA"/>
</dbReference>
<protein>
    <recommendedName>
        <fullName evidence="3">Hexosyltransferase</fullName>
    </recommendedName>
</protein>
<evidence type="ECO:0008006" key="3">
    <source>
        <dbReference type="Google" id="ProtNLM"/>
    </source>
</evidence>
<reference evidence="1 2" key="1">
    <citation type="journal article" date="2020" name="G3 (Bethesda)">
        <title>Improved Reference Genome for Cyclotella cryptica CCMP332, a Model for Cell Wall Morphogenesis, Salinity Adaptation, and Lipid Production in Diatoms (Bacillariophyta).</title>
        <authorList>
            <person name="Roberts W.R."/>
            <person name="Downey K.M."/>
            <person name="Ruck E.C."/>
            <person name="Traller J.C."/>
            <person name="Alverson A.J."/>
        </authorList>
    </citation>
    <scope>NUCLEOTIDE SEQUENCE [LARGE SCALE GENOMIC DNA]</scope>
    <source>
        <strain evidence="1 2">CCMP332</strain>
    </source>
</reference>
<proteinExistence type="predicted"/>
<dbReference type="AlphaFoldDB" id="A0ABD3Q6Z3"/>
<keyword evidence="2" id="KW-1185">Reference proteome</keyword>
<evidence type="ECO:0000313" key="1">
    <source>
        <dbReference type="EMBL" id="KAL3795746.1"/>
    </source>
</evidence>